<evidence type="ECO:0000256" key="4">
    <source>
        <dbReference type="ARBA" id="ARBA00022989"/>
    </source>
</evidence>
<comment type="subcellular location">
    <subcellularLocation>
        <location evidence="1">Cell membrane</location>
        <topology evidence="1">Multi-pass membrane protein</topology>
    </subcellularLocation>
</comment>
<dbReference type="PANTHER" id="PTHR42920">
    <property type="entry name" value="OS03G0707200 PROTEIN-RELATED"/>
    <property type="match status" value="1"/>
</dbReference>
<feature type="transmembrane region" description="Helical" evidence="6">
    <location>
        <begin position="227"/>
        <end position="246"/>
    </location>
</feature>
<dbReference type="InterPro" id="IPR051258">
    <property type="entry name" value="Diverse_Substrate_Transporter"/>
</dbReference>
<sequence>MPGNADVRDPLSTFPFLFHLRKSFPLESSGINASGAAAHPLPTSGNGMNAQTRRAILVLIVVNALWGMTFPVMKGLNLQIDQHFGVTEHTATIWLRASSAAWMIGIRFGLALIMFSIVFHRVMARIRMVHVWGGLAIGFFFFSGLLLQVVALGTIPASRSGFLTSMAVVFTPVMATLIRGRLPRTTVMVGVAIAMAGVAVLTEIVVVDRSGVSIASDALQRWTRGDTLTILGALFFSGQIMMVDYLGKRYESIALTPTMFGSVVLMAGVTFAILSPHVPEATGEAAWTSLAISPEFIGLIGLLGIFPSLLAFAWMNKFQPYLSAGQAAVIYTCEPFFASTWAMILPGLMATYCAIGYQNETFSWPLIFGGVLILAANVIALWPQRQPRENHGSAQVSPPTTDA</sequence>
<dbReference type="PANTHER" id="PTHR42920:SF5">
    <property type="entry name" value="EAMA DOMAIN-CONTAINING PROTEIN"/>
    <property type="match status" value="1"/>
</dbReference>
<feature type="transmembrane region" description="Helical" evidence="6">
    <location>
        <begin position="296"/>
        <end position="315"/>
    </location>
</feature>
<feature type="transmembrane region" description="Helical" evidence="6">
    <location>
        <begin position="253"/>
        <end position="276"/>
    </location>
</feature>
<evidence type="ECO:0000256" key="6">
    <source>
        <dbReference type="SAM" id="Phobius"/>
    </source>
</evidence>
<feature type="transmembrane region" description="Helical" evidence="6">
    <location>
        <begin position="55"/>
        <end position="73"/>
    </location>
</feature>
<dbReference type="EMBL" id="CP036525">
    <property type="protein sequence ID" value="QDT06241.1"/>
    <property type="molecule type" value="Genomic_DNA"/>
</dbReference>
<evidence type="ECO:0000313" key="7">
    <source>
        <dbReference type="EMBL" id="QDT06241.1"/>
    </source>
</evidence>
<evidence type="ECO:0000313" key="8">
    <source>
        <dbReference type="Proteomes" id="UP000318538"/>
    </source>
</evidence>
<protein>
    <submittedName>
        <fullName evidence="7">EamA-like transporter family protein</fullName>
    </submittedName>
</protein>
<dbReference type="KEGG" id="rlc:K227x_46500"/>
<dbReference type="Proteomes" id="UP000318538">
    <property type="component" value="Chromosome"/>
</dbReference>
<feature type="transmembrane region" description="Helical" evidence="6">
    <location>
        <begin position="161"/>
        <end position="178"/>
    </location>
</feature>
<feature type="transmembrane region" description="Helical" evidence="6">
    <location>
        <begin position="93"/>
        <end position="119"/>
    </location>
</feature>
<keyword evidence="4 6" id="KW-1133">Transmembrane helix</keyword>
<dbReference type="AlphaFoldDB" id="A0A517NGI9"/>
<evidence type="ECO:0000256" key="1">
    <source>
        <dbReference type="ARBA" id="ARBA00004651"/>
    </source>
</evidence>
<keyword evidence="2" id="KW-1003">Cell membrane</keyword>
<organism evidence="7 8">
    <name type="scientific">Rubripirellula lacrimiformis</name>
    <dbReference type="NCBI Taxonomy" id="1930273"/>
    <lineage>
        <taxon>Bacteria</taxon>
        <taxon>Pseudomonadati</taxon>
        <taxon>Planctomycetota</taxon>
        <taxon>Planctomycetia</taxon>
        <taxon>Pirellulales</taxon>
        <taxon>Pirellulaceae</taxon>
        <taxon>Rubripirellula</taxon>
    </lineage>
</organism>
<reference evidence="7 8" key="1">
    <citation type="submission" date="2019-02" db="EMBL/GenBank/DDBJ databases">
        <title>Deep-cultivation of Planctomycetes and their phenomic and genomic characterization uncovers novel biology.</title>
        <authorList>
            <person name="Wiegand S."/>
            <person name="Jogler M."/>
            <person name="Boedeker C."/>
            <person name="Pinto D."/>
            <person name="Vollmers J."/>
            <person name="Rivas-Marin E."/>
            <person name="Kohn T."/>
            <person name="Peeters S.H."/>
            <person name="Heuer A."/>
            <person name="Rast P."/>
            <person name="Oberbeckmann S."/>
            <person name="Bunk B."/>
            <person name="Jeske O."/>
            <person name="Meyerdierks A."/>
            <person name="Storesund J.E."/>
            <person name="Kallscheuer N."/>
            <person name="Luecker S."/>
            <person name="Lage O.M."/>
            <person name="Pohl T."/>
            <person name="Merkel B.J."/>
            <person name="Hornburger P."/>
            <person name="Mueller R.-W."/>
            <person name="Bruemmer F."/>
            <person name="Labrenz M."/>
            <person name="Spormann A.M."/>
            <person name="Op den Camp H."/>
            <person name="Overmann J."/>
            <person name="Amann R."/>
            <person name="Jetten M.S.M."/>
            <person name="Mascher T."/>
            <person name="Medema M.H."/>
            <person name="Devos D.P."/>
            <person name="Kaster A.-K."/>
            <person name="Ovreas L."/>
            <person name="Rohde M."/>
            <person name="Galperin M.Y."/>
            <person name="Jogler C."/>
        </authorList>
    </citation>
    <scope>NUCLEOTIDE SEQUENCE [LARGE SCALE GENOMIC DNA]</scope>
    <source>
        <strain evidence="7 8">K22_7</strain>
    </source>
</reference>
<proteinExistence type="predicted"/>
<name>A0A517NGI9_9BACT</name>
<keyword evidence="5 6" id="KW-0472">Membrane</keyword>
<feature type="transmembrane region" description="Helical" evidence="6">
    <location>
        <begin position="336"/>
        <end position="357"/>
    </location>
</feature>
<evidence type="ECO:0000256" key="5">
    <source>
        <dbReference type="ARBA" id="ARBA00023136"/>
    </source>
</evidence>
<accession>A0A517NGI9</accession>
<keyword evidence="3 6" id="KW-0812">Transmembrane</keyword>
<gene>
    <name evidence="7" type="ORF">K227x_46500</name>
</gene>
<dbReference type="InterPro" id="IPR037185">
    <property type="entry name" value="EmrE-like"/>
</dbReference>
<keyword evidence="8" id="KW-1185">Reference proteome</keyword>
<feature type="transmembrane region" description="Helical" evidence="6">
    <location>
        <begin position="131"/>
        <end position="155"/>
    </location>
</feature>
<evidence type="ECO:0000256" key="2">
    <source>
        <dbReference type="ARBA" id="ARBA00022475"/>
    </source>
</evidence>
<evidence type="ECO:0000256" key="3">
    <source>
        <dbReference type="ARBA" id="ARBA00022692"/>
    </source>
</evidence>
<dbReference type="SUPFAM" id="SSF103481">
    <property type="entry name" value="Multidrug resistance efflux transporter EmrE"/>
    <property type="match status" value="2"/>
</dbReference>
<feature type="transmembrane region" description="Helical" evidence="6">
    <location>
        <begin position="185"/>
        <end position="207"/>
    </location>
</feature>
<feature type="transmembrane region" description="Helical" evidence="6">
    <location>
        <begin position="363"/>
        <end position="382"/>
    </location>
</feature>
<dbReference type="GO" id="GO:0005886">
    <property type="term" value="C:plasma membrane"/>
    <property type="evidence" value="ECO:0007669"/>
    <property type="project" value="UniProtKB-SubCell"/>
</dbReference>